<keyword evidence="4" id="KW-1185">Reference proteome</keyword>
<dbReference type="InterPro" id="IPR036890">
    <property type="entry name" value="HATPase_C_sf"/>
</dbReference>
<feature type="transmembrane region" description="Helical" evidence="1">
    <location>
        <begin position="32"/>
        <end position="49"/>
    </location>
</feature>
<dbReference type="SUPFAM" id="SSF55874">
    <property type="entry name" value="ATPase domain of HSP90 chaperone/DNA topoisomerase II/histidine kinase"/>
    <property type="match status" value="1"/>
</dbReference>
<feature type="transmembrane region" description="Helical" evidence="1">
    <location>
        <begin position="82"/>
        <end position="107"/>
    </location>
</feature>
<dbReference type="Gene3D" id="3.30.565.10">
    <property type="entry name" value="Histidine kinase-like ATPase, C-terminal domain"/>
    <property type="match status" value="1"/>
</dbReference>
<feature type="transmembrane region" description="Helical" evidence="1">
    <location>
        <begin position="55"/>
        <end position="73"/>
    </location>
</feature>
<keyword evidence="3" id="KW-0418">Kinase</keyword>
<keyword evidence="1" id="KW-0812">Transmembrane</keyword>
<evidence type="ECO:0000256" key="1">
    <source>
        <dbReference type="SAM" id="Phobius"/>
    </source>
</evidence>
<dbReference type="PANTHER" id="PTHR40448:SF1">
    <property type="entry name" value="TWO-COMPONENT SENSOR HISTIDINE KINASE"/>
    <property type="match status" value="1"/>
</dbReference>
<sequence>MEVFLNIMTCIFEVTIFELFFRGLLRRRYSSPIFYIAIYIGVVSLIYGINSLGNSKLNLIANILIYYAVYSLLYEEELKERVFYFTVFFTTFAGVEILCEFVLSLILGEGYSWENQSHLARFIVICLEKLITFVTLFIIKKKLNKQKYGIKNEILLYSLVLPIATFGIYSALLYSGLMVEVSGINEGILLVGCILLLFANAIIFFLYEYIFRLNYENQALEMLTLKTDLEKKYYDRMDKVNLEQSNYMHDLKFMLRTIGNLAVQDQNEEITSVIQNMKIRIGEMEEEFFCKNKVLNTILCEKKKEAIDNKINYQAYVEPGIPLDFIQDIDIIIIMGNIIDNAIEATKKIDYGYIDINVFATQKGHFLMIRVENKFDGIVKKKGDDFCSTKQEPDKHGIGLKNVADCVNKYGGILQIDVNDNIFTVSVIFTVL</sequence>
<keyword evidence="1" id="KW-1133">Transmembrane helix</keyword>
<feature type="transmembrane region" description="Helical" evidence="1">
    <location>
        <begin position="154"/>
        <end position="175"/>
    </location>
</feature>
<dbReference type="PANTHER" id="PTHR40448">
    <property type="entry name" value="TWO-COMPONENT SENSOR HISTIDINE KINASE"/>
    <property type="match status" value="1"/>
</dbReference>
<dbReference type="AlphaFoldDB" id="A0A564U191"/>
<dbReference type="InterPro" id="IPR032834">
    <property type="entry name" value="NatK-like_C"/>
</dbReference>
<feature type="transmembrane region" description="Helical" evidence="1">
    <location>
        <begin position="119"/>
        <end position="139"/>
    </location>
</feature>
<dbReference type="EMBL" id="CABHNA010000062">
    <property type="protein sequence ID" value="VUX13254.1"/>
    <property type="molecule type" value="Genomic_DNA"/>
</dbReference>
<proteinExistence type="predicted"/>
<feature type="transmembrane region" description="Helical" evidence="1">
    <location>
        <begin position="187"/>
        <end position="207"/>
    </location>
</feature>
<keyword evidence="3" id="KW-0808">Transferase</keyword>
<evidence type="ECO:0000259" key="2">
    <source>
        <dbReference type="Pfam" id="PF14501"/>
    </source>
</evidence>
<feature type="transmembrane region" description="Helical" evidence="1">
    <location>
        <begin position="6"/>
        <end position="25"/>
    </location>
</feature>
<protein>
    <submittedName>
        <fullName evidence="3">Sensor histidine kinase DpiB</fullName>
        <ecNumber evidence="3">2.7.13.3</ecNumber>
    </submittedName>
</protein>
<organism evidence="3 4">
    <name type="scientific">[Ruminococcus] torques</name>
    <dbReference type="NCBI Taxonomy" id="33039"/>
    <lineage>
        <taxon>Bacteria</taxon>
        <taxon>Bacillati</taxon>
        <taxon>Bacillota</taxon>
        <taxon>Clostridia</taxon>
        <taxon>Lachnospirales</taxon>
        <taxon>Lachnospiraceae</taxon>
        <taxon>Mediterraneibacter</taxon>
    </lineage>
</organism>
<dbReference type="RefSeq" id="WP_144367286.1">
    <property type="nucleotide sequence ID" value="NZ_CABHNA010000062.1"/>
</dbReference>
<dbReference type="Proteomes" id="UP000363661">
    <property type="component" value="Unassembled WGS sequence"/>
</dbReference>
<gene>
    <name evidence="3" type="primary">dpiB</name>
    <name evidence="3" type="ORF">RTSSTS7063_01872</name>
</gene>
<dbReference type="GO" id="GO:0004673">
    <property type="term" value="F:protein histidine kinase activity"/>
    <property type="evidence" value="ECO:0007669"/>
    <property type="project" value="UniProtKB-EC"/>
</dbReference>
<dbReference type="Pfam" id="PF14501">
    <property type="entry name" value="HATPase_c_5"/>
    <property type="match status" value="1"/>
</dbReference>
<dbReference type="EC" id="2.7.13.3" evidence="3"/>
<evidence type="ECO:0000313" key="4">
    <source>
        <dbReference type="Proteomes" id="UP000363661"/>
    </source>
</evidence>
<feature type="domain" description="Sensor histidine kinase NatK-like C-terminal" evidence="2">
    <location>
        <begin position="329"/>
        <end position="429"/>
    </location>
</feature>
<evidence type="ECO:0000313" key="3">
    <source>
        <dbReference type="EMBL" id="VUX13254.1"/>
    </source>
</evidence>
<reference evidence="3 4" key="1">
    <citation type="submission" date="2019-07" db="EMBL/GenBank/DDBJ databases">
        <authorList>
            <person name="Hibberd C M."/>
            <person name="Gehrig L. J."/>
            <person name="Chang H.-W."/>
            <person name="Venkatesh S."/>
        </authorList>
    </citation>
    <scope>NUCLEOTIDE SEQUENCE [LARGE SCALE GENOMIC DNA]</scope>
    <source>
        <strain evidence="3">Ruminococcus_torques_SSTS_Bg7063</strain>
    </source>
</reference>
<keyword evidence="1" id="KW-0472">Membrane</keyword>
<name>A0A564U191_9FIRM</name>
<accession>A0A564U191</accession>
<dbReference type="GO" id="GO:0042802">
    <property type="term" value="F:identical protein binding"/>
    <property type="evidence" value="ECO:0007669"/>
    <property type="project" value="TreeGrafter"/>
</dbReference>